<evidence type="ECO:0000313" key="4">
    <source>
        <dbReference type="Proteomes" id="UP000177124"/>
    </source>
</evidence>
<organism evidence="3 4">
    <name type="scientific">Candidatus Curtissbacteria bacterium RIFCSPHIGHO2_02_FULL_42_15</name>
    <dbReference type="NCBI Taxonomy" id="1797716"/>
    <lineage>
        <taxon>Bacteria</taxon>
        <taxon>Candidatus Curtissiibacteriota</taxon>
    </lineage>
</organism>
<protein>
    <recommendedName>
        <fullName evidence="5">Alpha,alpha-trehalase</fullName>
    </recommendedName>
</protein>
<gene>
    <name evidence="3" type="ORF">A3D07_00910</name>
</gene>
<dbReference type="STRING" id="1797716.A3D07_00910"/>
<dbReference type="AlphaFoldDB" id="A0A1F5GEV0"/>
<dbReference type="EMBL" id="MFBF01000046">
    <property type="protein sequence ID" value="OGD90393.1"/>
    <property type="molecule type" value="Genomic_DNA"/>
</dbReference>
<dbReference type="GO" id="GO:0004555">
    <property type="term" value="F:alpha,alpha-trehalase activity"/>
    <property type="evidence" value="ECO:0007669"/>
    <property type="project" value="InterPro"/>
</dbReference>
<comment type="caution">
    <text evidence="3">The sequence shown here is derived from an EMBL/GenBank/DDBJ whole genome shotgun (WGS) entry which is preliminary data.</text>
</comment>
<dbReference type="InterPro" id="IPR012341">
    <property type="entry name" value="6hp_glycosidase-like_sf"/>
</dbReference>
<dbReference type="PANTHER" id="PTHR23403">
    <property type="entry name" value="TREHALASE"/>
    <property type="match status" value="1"/>
</dbReference>
<reference evidence="3 4" key="1">
    <citation type="journal article" date="2016" name="Nat. Commun.">
        <title>Thousands of microbial genomes shed light on interconnected biogeochemical processes in an aquifer system.</title>
        <authorList>
            <person name="Anantharaman K."/>
            <person name="Brown C.T."/>
            <person name="Hug L.A."/>
            <person name="Sharon I."/>
            <person name="Castelle C.J."/>
            <person name="Probst A.J."/>
            <person name="Thomas B.C."/>
            <person name="Singh A."/>
            <person name="Wilkins M.J."/>
            <person name="Karaoz U."/>
            <person name="Brodie E.L."/>
            <person name="Williams K.H."/>
            <person name="Hubbard S.S."/>
            <person name="Banfield J.F."/>
        </authorList>
    </citation>
    <scope>NUCLEOTIDE SEQUENCE [LARGE SCALE GENOMIC DNA]</scope>
</reference>
<evidence type="ECO:0008006" key="5">
    <source>
        <dbReference type="Google" id="ProtNLM"/>
    </source>
</evidence>
<dbReference type="InterPro" id="IPR008928">
    <property type="entry name" value="6-hairpin_glycosidase_sf"/>
</dbReference>
<evidence type="ECO:0000256" key="2">
    <source>
        <dbReference type="ARBA" id="ARBA00023295"/>
    </source>
</evidence>
<dbReference type="InterPro" id="IPR001661">
    <property type="entry name" value="Glyco_hydro_37"/>
</dbReference>
<dbReference type="Proteomes" id="UP000177124">
    <property type="component" value="Unassembled WGS sequence"/>
</dbReference>
<keyword evidence="1" id="KW-0378">Hydrolase</keyword>
<evidence type="ECO:0000313" key="3">
    <source>
        <dbReference type="EMBL" id="OGD90393.1"/>
    </source>
</evidence>
<dbReference type="Pfam" id="PF01204">
    <property type="entry name" value="Trehalase"/>
    <property type="match status" value="2"/>
</dbReference>
<sequence length="418" mass="49371">MSPRTHHLSVSQKDIDKVTKHIESYWPKLIRYHPKDLKSLIGLPNPYIVPTDVGFFEEQYYWDSYPVVRALINHSKYSKLAIGMVDNLLFLIRRFGIVPNASRFYFLSRSQPPLLASMVWTVYSKTKDKVWFKKAMQDVEHEYKDVWMGRVHLNNFRYVYRGLSRYYDLNAIDLLAETESGWDMTARFGAKCMDFLPVDLNCLLYLYERDIAKAYEVFGDIKKRDEYRKKANDRAKTINDLMWDEKAGYYFDYNFVKKRRSHLITVAGVFPLNVGIATNHQAKRVVELAERDLQKKYGVAQSVRFVENFQWDWPNGWAPLQLRVVEGLMRYGYNNLAKRIILKWLSLNIKIFKETGSLWEKYDVVHGKVGVSDRYPTPYGFAWTNACFLIFVQILKFLEEHGREGATPVWLVRRIGWL</sequence>
<proteinExistence type="predicted"/>
<name>A0A1F5GEV0_9BACT</name>
<accession>A0A1F5GEV0</accession>
<keyword evidence="2" id="KW-0326">Glycosidase</keyword>
<dbReference type="PRINTS" id="PR00744">
    <property type="entry name" value="GLHYDRLASE37"/>
</dbReference>
<dbReference type="PROSITE" id="PS00928">
    <property type="entry name" value="TREHALASE_2"/>
    <property type="match status" value="1"/>
</dbReference>
<dbReference type="Gene3D" id="1.50.10.10">
    <property type="match status" value="2"/>
</dbReference>
<dbReference type="SUPFAM" id="SSF48208">
    <property type="entry name" value="Six-hairpin glycosidases"/>
    <property type="match status" value="1"/>
</dbReference>
<dbReference type="GO" id="GO:0005993">
    <property type="term" value="P:trehalose catabolic process"/>
    <property type="evidence" value="ECO:0007669"/>
    <property type="project" value="TreeGrafter"/>
</dbReference>
<dbReference type="PANTHER" id="PTHR23403:SF6">
    <property type="entry name" value="CYTOSOLIC NEUTRAL TREHALASE-RELATED"/>
    <property type="match status" value="1"/>
</dbReference>
<evidence type="ECO:0000256" key="1">
    <source>
        <dbReference type="ARBA" id="ARBA00022801"/>
    </source>
</evidence>
<dbReference type="InterPro" id="IPR018232">
    <property type="entry name" value="Glyco_hydro_37_CS"/>
</dbReference>